<dbReference type="Pfam" id="PF00067">
    <property type="entry name" value="p450"/>
    <property type="match status" value="1"/>
</dbReference>
<dbReference type="OrthoDB" id="3934656at2759"/>
<dbReference type="AlphaFoldDB" id="A0A8J2LU08"/>
<protein>
    <submittedName>
        <fullName evidence="4">Uncharacterized protein</fullName>
    </submittedName>
</protein>
<reference evidence="4" key="1">
    <citation type="submission" date="2021-06" db="EMBL/GenBank/DDBJ databases">
        <authorList>
            <person name="Hodson N. C."/>
            <person name="Mongue J. A."/>
            <person name="Jaron S. K."/>
        </authorList>
    </citation>
    <scope>NUCLEOTIDE SEQUENCE</scope>
</reference>
<gene>
    <name evidence="4" type="ORF">AFUS01_LOCUS38492</name>
</gene>
<dbReference type="PANTHER" id="PTHR24300:SF403">
    <property type="entry name" value="CYTOCHROME P450 306A1"/>
    <property type="match status" value="1"/>
</dbReference>
<comment type="similarity">
    <text evidence="1">Belongs to the cytochrome P450 family.</text>
</comment>
<sequence>CIVVTDGKLIREVLQMNEFSGRPRINLLDSRCDDNIPRGIGTTEGSTWMEQRRFAIKYLRELGYGKMSTAQKIQGEIDELLIRLESKKGRPIQVINLFNSAVVNS</sequence>
<dbReference type="InterPro" id="IPR050182">
    <property type="entry name" value="Cytochrome_P450_fam2"/>
</dbReference>
<dbReference type="GO" id="GO:0006805">
    <property type="term" value="P:xenobiotic metabolic process"/>
    <property type="evidence" value="ECO:0007669"/>
    <property type="project" value="TreeGrafter"/>
</dbReference>
<accession>A0A8J2LU08</accession>
<dbReference type="GO" id="GO:0005737">
    <property type="term" value="C:cytoplasm"/>
    <property type="evidence" value="ECO:0007669"/>
    <property type="project" value="TreeGrafter"/>
</dbReference>
<feature type="non-terminal residue" evidence="4">
    <location>
        <position position="105"/>
    </location>
</feature>
<dbReference type="EMBL" id="CAJVCH010548058">
    <property type="protein sequence ID" value="CAG7828574.1"/>
    <property type="molecule type" value="Genomic_DNA"/>
</dbReference>
<name>A0A8J2LU08_9HEXA</name>
<dbReference type="InterPro" id="IPR001128">
    <property type="entry name" value="Cyt_P450"/>
</dbReference>
<keyword evidence="2" id="KW-0479">Metal-binding</keyword>
<keyword evidence="5" id="KW-1185">Reference proteome</keyword>
<dbReference type="Proteomes" id="UP000708208">
    <property type="component" value="Unassembled WGS sequence"/>
</dbReference>
<evidence type="ECO:0000313" key="4">
    <source>
        <dbReference type="EMBL" id="CAG7828574.1"/>
    </source>
</evidence>
<evidence type="ECO:0000256" key="3">
    <source>
        <dbReference type="ARBA" id="ARBA00023004"/>
    </source>
</evidence>
<organism evidence="4 5">
    <name type="scientific">Allacma fusca</name>
    <dbReference type="NCBI Taxonomy" id="39272"/>
    <lineage>
        <taxon>Eukaryota</taxon>
        <taxon>Metazoa</taxon>
        <taxon>Ecdysozoa</taxon>
        <taxon>Arthropoda</taxon>
        <taxon>Hexapoda</taxon>
        <taxon>Collembola</taxon>
        <taxon>Symphypleona</taxon>
        <taxon>Sminthuridae</taxon>
        <taxon>Allacma</taxon>
    </lineage>
</organism>
<keyword evidence="3" id="KW-0408">Iron</keyword>
<dbReference type="GO" id="GO:0008395">
    <property type="term" value="F:steroid hydroxylase activity"/>
    <property type="evidence" value="ECO:0007669"/>
    <property type="project" value="TreeGrafter"/>
</dbReference>
<feature type="non-terminal residue" evidence="4">
    <location>
        <position position="1"/>
    </location>
</feature>
<dbReference type="PANTHER" id="PTHR24300">
    <property type="entry name" value="CYTOCHROME P450 508A4-RELATED"/>
    <property type="match status" value="1"/>
</dbReference>
<comment type="caution">
    <text evidence="4">The sequence shown here is derived from an EMBL/GenBank/DDBJ whole genome shotgun (WGS) entry which is preliminary data.</text>
</comment>
<dbReference type="GO" id="GO:0006082">
    <property type="term" value="P:organic acid metabolic process"/>
    <property type="evidence" value="ECO:0007669"/>
    <property type="project" value="TreeGrafter"/>
</dbReference>
<dbReference type="GO" id="GO:0020037">
    <property type="term" value="F:heme binding"/>
    <property type="evidence" value="ECO:0007669"/>
    <property type="project" value="InterPro"/>
</dbReference>
<evidence type="ECO:0000256" key="2">
    <source>
        <dbReference type="ARBA" id="ARBA00022723"/>
    </source>
</evidence>
<dbReference type="GO" id="GO:0005506">
    <property type="term" value="F:iron ion binding"/>
    <property type="evidence" value="ECO:0007669"/>
    <property type="project" value="InterPro"/>
</dbReference>
<evidence type="ECO:0000256" key="1">
    <source>
        <dbReference type="ARBA" id="ARBA00010617"/>
    </source>
</evidence>
<proteinExistence type="inferred from homology"/>
<evidence type="ECO:0000313" key="5">
    <source>
        <dbReference type="Proteomes" id="UP000708208"/>
    </source>
</evidence>
<dbReference type="GO" id="GO:0016712">
    <property type="term" value="F:oxidoreductase activity, acting on paired donors, with incorporation or reduction of molecular oxygen, reduced flavin or flavoprotein as one donor, and incorporation of one atom of oxygen"/>
    <property type="evidence" value="ECO:0007669"/>
    <property type="project" value="TreeGrafter"/>
</dbReference>